<dbReference type="InterPro" id="IPR014944">
    <property type="entry name" value="Toxin_SymE-like"/>
</dbReference>
<evidence type="ECO:0000259" key="1">
    <source>
        <dbReference type="Pfam" id="PF08845"/>
    </source>
</evidence>
<protein>
    <submittedName>
        <fullName evidence="2">Endoribonuclease SymE</fullName>
    </submittedName>
</protein>
<dbReference type="GO" id="GO:0003723">
    <property type="term" value="F:RNA binding"/>
    <property type="evidence" value="ECO:0007669"/>
    <property type="project" value="InterPro"/>
</dbReference>
<dbReference type="GO" id="GO:0016788">
    <property type="term" value="F:hydrolase activity, acting on ester bonds"/>
    <property type="evidence" value="ECO:0007669"/>
    <property type="project" value="InterPro"/>
</dbReference>
<dbReference type="Proteomes" id="UP000254893">
    <property type="component" value="Unassembled WGS sequence"/>
</dbReference>
<dbReference type="GO" id="GO:0016070">
    <property type="term" value="P:RNA metabolic process"/>
    <property type="evidence" value="ECO:0007669"/>
    <property type="project" value="InterPro"/>
</dbReference>
<evidence type="ECO:0000313" key="3">
    <source>
        <dbReference type="Proteomes" id="UP000254893"/>
    </source>
</evidence>
<gene>
    <name evidence="2" type="ORF">NCTC11388_00668</name>
</gene>
<dbReference type="GO" id="GO:0005737">
    <property type="term" value="C:cytoplasm"/>
    <property type="evidence" value="ECO:0007669"/>
    <property type="project" value="InterPro"/>
</dbReference>
<dbReference type="RefSeq" id="WP_115169091.1">
    <property type="nucleotide sequence ID" value="NZ_UGYW01000002.1"/>
</dbReference>
<accession>A0A380BGD8</accession>
<reference evidence="2 3" key="1">
    <citation type="submission" date="2018-06" db="EMBL/GenBank/DDBJ databases">
        <authorList>
            <consortium name="Pathogen Informatics"/>
            <person name="Doyle S."/>
        </authorList>
    </citation>
    <scope>NUCLEOTIDE SEQUENCE [LARGE SCALE GENOMIC DNA]</scope>
    <source>
        <strain evidence="2 3">NCTC11388</strain>
    </source>
</reference>
<evidence type="ECO:0000313" key="2">
    <source>
        <dbReference type="EMBL" id="SUJ01066.1"/>
    </source>
</evidence>
<dbReference type="Pfam" id="PF08845">
    <property type="entry name" value="SymE_toxin"/>
    <property type="match status" value="1"/>
</dbReference>
<sequence>MNTKKVSRTPDRNKGKLLETRRITVCRKVLEKRNDYGRYNPVITLTGKWLWESGFKGGDKLALKVYEKRIVIEIEMSGEEFYKDVYDGFE</sequence>
<dbReference type="AlphaFoldDB" id="A0A380BGD8"/>
<proteinExistence type="predicted"/>
<organism evidence="2 3">
    <name type="scientific">Sphingobacterium spiritivorum</name>
    <name type="common">Flavobacterium spiritivorum</name>
    <dbReference type="NCBI Taxonomy" id="258"/>
    <lineage>
        <taxon>Bacteria</taxon>
        <taxon>Pseudomonadati</taxon>
        <taxon>Bacteroidota</taxon>
        <taxon>Sphingobacteriia</taxon>
        <taxon>Sphingobacteriales</taxon>
        <taxon>Sphingobacteriaceae</taxon>
        <taxon>Sphingobacterium</taxon>
    </lineage>
</organism>
<dbReference type="EMBL" id="UGYW01000002">
    <property type="protein sequence ID" value="SUJ01066.1"/>
    <property type="molecule type" value="Genomic_DNA"/>
</dbReference>
<feature type="domain" description="Toxin SymE-like" evidence="1">
    <location>
        <begin position="23"/>
        <end position="73"/>
    </location>
</feature>
<name>A0A380BGD8_SPHSI</name>